<evidence type="ECO:0000313" key="7">
    <source>
        <dbReference type="Proteomes" id="UP001221217"/>
    </source>
</evidence>
<dbReference type="Pfam" id="PF15617">
    <property type="entry name" value="C-C_Bond_Lyase"/>
    <property type="match status" value="1"/>
</dbReference>
<feature type="binding site" evidence="4">
    <location>
        <position position="106"/>
    </location>
    <ligand>
        <name>substrate</name>
    </ligand>
</feature>
<feature type="binding site" evidence="5">
    <location>
        <position position="203"/>
    </location>
    <ligand>
        <name>Mg(2+)</name>
        <dbReference type="ChEBI" id="CHEBI:18420"/>
    </ligand>
</feature>
<protein>
    <submittedName>
        <fullName evidence="6">HpcH/HpaI aldolase/citrate lyase family protein</fullName>
    </submittedName>
</protein>
<dbReference type="SUPFAM" id="SSF51621">
    <property type="entry name" value="Phosphoenolpyruvate/pyruvate domain"/>
    <property type="match status" value="1"/>
</dbReference>
<reference evidence="6 7" key="1">
    <citation type="submission" date="2022-12" db="EMBL/GenBank/DDBJ databases">
        <title>Metagenome assembled genome from gulf of manar.</title>
        <authorList>
            <person name="Kohli P."/>
            <person name="Pk S."/>
            <person name="Venkata Ramana C."/>
            <person name="Sasikala C."/>
        </authorList>
    </citation>
    <scope>NUCLEOTIDE SEQUENCE [LARGE SCALE GENOMIC DNA]</scope>
    <source>
        <strain evidence="6">JB008</strain>
    </source>
</reference>
<dbReference type="GO" id="GO:0006107">
    <property type="term" value="P:oxaloacetate metabolic process"/>
    <property type="evidence" value="ECO:0007669"/>
    <property type="project" value="TreeGrafter"/>
</dbReference>
<dbReference type="GO" id="GO:0016829">
    <property type="term" value="F:lyase activity"/>
    <property type="evidence" value="ECO:0007669"/>
    <property type="project" value="UniProtKB-KW"/>
</dbReference>
<dbReference type="InterPro" id="IPR040442">
    <property type="entry name" value="Pyrv_kinase-like_dom_sf"/>
</dbReference>
<dbReference type="PIRSF" id="PIRSF015582">
    <property type="entry name" value="Cit_lyase_B"/>
    <property type="match status" value="1"/>
</dbReference>
<sequence length="379" mass="43563">MKHNIINPNFNFINEPIEFNKFSDRKILQYCLGATLYMPGTKHVIDKILNKKLLGLTSMVMCFEDAIKEEDLKAAEKNVIKHLDTLSTAIEAGNITHNDIPLTFLRVRNTEQFWQFSKKLKKEHCEILSGFVFPKFYSSNGNEYFSCLSELISKFNIQLYGMPILEGRDVAFKETRLEELIKLRVLMLPFKELVLNIRVGGTDLSSLFGVRRGINYSIYDILTVRDCLSDILNVFNRVNGYVVSAPVWEYFLAYKNEDLDHLLKDDIHNSLLKRNPILNDAIDGLLREVVLDKANGFIGKTIIHPSHVKYVNAMQAVTKEEWDDAQQIINTNGGVVKGTNKMNEINPHKNWAKKIINRGKAFGVIENQSSYFKLFFESK</sequence>
<dbReference type="PANTHER" id="PTHR32308:SF10">
    <property type="entry name" value="CITRATE LYASE SUBUNIT BETA"/>
    <property type="match status" value="1"/>
</dbReference>
<evidence type="ECO:0000256" key="3">
    <source>
        <dbReference type="ARBA" id="ARBA00022842"/>
    </source>
</evidence>
<comment type="cofactor">
    <cofactor evidence="1">
        <name>Mg(2+)</name>
        <dbReference type="ChEBI" id="CHEBI:18420"/>
    </cofactor>
</comment>
<feature type="binding site" evidence="5">
    <location>
        <position position="174"/>
    </location>
    <ligand>
        <name>Mg(2+)</name>
        <dbReference type="ChEBI" id="CHEBI:18420"/>
    </ligand>
</feature>
<organism evidence="6 7">
    <name type="scientific">Candidatus Thalassospirochaeta sargassi</name>
    <dbReference type="NCBI Taxonomy" id="3119039"/>
    <lineage>
        <taxon>Bacteria</taxon>
        <taxon>Pseudomonadati</taxon>
        <taxon>Spirochaetota</taxon>
        <taxon>Spirochaetia</taxon>
        <taxon>Spirochaetales</taxon>
        <taxon>Spirochaetaceae</taxon>
        <taxon>Candidatus Thalassospirochaeta</taxon>
    </lineage>
</organism>
<evidence type="ECO:0000256" key="1">
    <source>
        <dbReference type="ARBA" id="ARBA00001946"/>
    </source>
</evidence>
<evidence type="ECO:0000313" key="6">
    <source>
        <dbReference type="EMBL" id="MDC7226157.1"/>
    </source>
</evidence>
<dbReference type="InterPro" id="IPR011206">
    <property type="entry name" value="Citrate_lyase_beta/mcl1/mcl2"/>
</dbReference>
<gene>
    <name evidence="6" type="ORF">PQJ61_05290</name>
</gene>
<dbReference type="GO" id="GO:0000287">
    <property type="term" value="F:magnesium ion binding"/>
    <property type="evidence" value="ECO:0007669"/>
    <property type="project" value="TreeGrafter"/>
</dbReference>
<dbReference type="PANTHER" id="PTHR32308">
    <property type="entry name" value="LYASE BETA SUBUNIT, PUTATIVE (AFU_ORTHOLOGUE AFUA_4G13030)-RELATED"/>
    <property type="match status" value="1"/>
</dbReference>
<comment type="caution">
    <text evidence="6">The sequence shown here is derived from an EMBL/GenBank/DDBJ whole genome shotgun (WGS) entry which is preliminary data.</text>
</comment>
<evidence type="ECO:0000256" key="5">
    <source>
        <dbReference type="PIRSR" id="PIRSR015582-2"/>
    </source>
</evidence>
<dbReference type="EMBL" id="JAQQAL010000011">
    <property type="protein sequence ID" value="MDC7226157.1"/>
    <property type="molecule type" value="Genomic_DNA"/>
</dbReference>
<keyword evidence="2 5" id="KW-0479">Metal-binding</keyword>
<keyword evidence="3 5" id="KW-0460">Magnesium</keyword>
<proteinExistence type="predicted"/>
<dbReference type="InterPro" id="IPR039480">
    <property type="entry name" value="C-C_Bond_Lyase-like"/>
</dbReference>
<keyword evidence="6" id="KW-0456">Lyase</keyword>
<feature type="binding site" evidence="4">
    <location>
        <position position="174"/>
    </location>
    <ligand>
        <name>substrate</name>
    </ligand>
</feature>
<dbReference type="Proteomes" id="UP001221217">
    <property type="component" value="Unassembled WGS sequence"/>
</dbReference>
<dbReference type="AlphaFoldDB" id="A0AAJ1MJ14"/>
<evidence type="ECO:0000256" key="4">
    <source>
        <dbReference type="PIRSR" id="PIRSR015582-1"/>
    </source>
</evidence>
<dbReference type="InterPro" id="IPR015813">
    <property type="entry name" value="Pyrv/PenolPyrv_kinase-like_dom"/>
</dbReference>
<name>A0AAJ1MJ14_9SPIO</name>
<evidence type="ECO:0000256" key="2">
    <source>
        <dbReference type="ARBA" id="ARBA00022723"/>
    </source>
</evidence>
<dbReference type="Gene3D" id="3.20.20.60">
    <property type="entry name" value="Phosphoenolpyruvate-binding domains"/>
    <property type="match status" value="1"/>
</dbReference>
<accession>A0AAJ1MJ14</accession>